<keyword evidence="4 6" id="KW-0472">Membrane</keyword>
<dbReference type="PANTHER" id="PTHR37994">
    <property type="entry name" value="ARAE_2_N DOMAIN-CONTAINING PROTEIN-RELATED"/>
    <property type="match status" value="1"/>
</dbReference>
<feature type="compositionally biased region" description="Basic and acidic residues" evidence="5">
    <location>
        <begin position="605"/>
        <end position="614"/>
    </location>
</feature>
<dbReference type="Pfam" id="PF10334">
    <property type="entry name" value="BRE4"/>
    <property type="match status" value="1"/>
</dbReference>
<dbReference type="InterPro" id="IPR018820">
    <property type="entry name" value="BRE4-related_DUF2421"/>
</dbReference>
<dbReference type="OrthoDB" id="2274698at2759"/>
<evidence type="ECO:0000256" key="3">
    <source>
        <dbReference type="ARBA" id="ARBA00022989"/>
    </source>
</evidence>
<dbReference type="EMBL" id="JAADJG010000974">
    <property type="protein sequence ID" value="KAF4431001.1"/>
    <property type="molecule type" value="Genomic_DNA"/>
</dbReference>
<feature type="region of interest" description="Disordered" evidence="5">
    <location>
        <begin position="605"/>
        <end position="635"/>
    </location>
</feature>
<keyword evidence="3 6" id="KW-1133">Transmembrane helix</keyword>
<dbReference type="PANTHER" id="PTHR37994:SF4">
    <property type="entry name" value="ER TRANSPORTER 6TM N-TERMINAL DOMAIN-CONTAINING PROTEIN-RELATED"/>
    <property type="match status" value="1"/>
</dbReference>
<organism evidence="9 10">
    <name type="scientific">Fusarium austroafricanum</name>
    <dbReference type="NCBI Taxonomy" id="2364996"/>
    <lineage>
        <taxon>Eukaryota</taxon>
        <taxon>Fungi</taxon>
        <taxon>Dikarya</taxon>
        <taxon>Ascomycota</taxon>
        <taxon>Pezizomycotina</taxon>
        <taxon>Sordariomycetes</taxon>
        <taxon>Hypocreomycetidae</taxon>
        <taxon>Hypocreales</taxon>
        <taxon>Nectriaceae</taxon>
        <taxon>Fusarium</taxon>
        <taxon>Fusarium concolor species complex</taxon>
    </lineage>
</organism>
<evidence type="ECO:0000256" key="4">
    <source>
        <dbReference type="ARBA" id="ARBA00023136"/>
    </source>
</evidence>
<feature type="domain" description="DUF2421" evidence="7">
    <location>
        <begin position="369"/>
        <end position="476"/>
    </location>
</feature>
<proteinExistence type="predicted"/>
<keyword evidence="2 6" id="KW-0812">Transmembrane</keyword>
<evidence type="ECO:0000256" key="6">
    <source>
        <dbReference type="SAM" id="Phobius"/>
    </source>
</evidence>
<feature type="transmembrane region" description="Helical" evidence="6">
    <location>
        <begin position="305"/>
        <end position="324"/>
    </location>
</feature>
<dbReference type="InterPro" id="IPR049453">
    <property type="entry name" value="Memb_transporter_dom"/>
</dbReference>
<evidence type="ECO:0000259" key="7">
    <source>
        <dbReference type="Pfam" id="PF10334"/>
    </source>
</evidence>
<feature type="region of interest" description="Disordered" evidence="5">
    <location>
        <begin position="488"/>
        <end position="510"/>
    </location>
</feature>
<evidence type="ECO:0000256" key="2">
    <source>
        <dbReference type="ARBA" id="ARBA00022692"/>
    </source>
</evidence>
<evidence type="ECO:0000313" key="9">
    <source>
        <dbReference type="EMBL" id="KAF4431001.1"/>
    </source>
</evidence>
<gene>
    <name evidence="9" type="ORF">F53441_13912</name>
</gene>
<keyword evidence="10" id="KW-1185">Reference proteome</keyword>
<reference evidence="9" key="1">
    <citation type="submission" date="2020-01" db="EMBL/GenBank/DDBJ databases">
        <title>Identification and distribution of gene clusters putatively required for synthesis of sphingolipid metabolism inhibitors in phylogenetically diverse species of the filamentous fungus Fusarium.</title>
        <authorList>
            <person name="Kim H.-S."/>
            <person name="Busman M."/>
            <person name="Brown D.W."/>
            <person name="Divon H."/>
            <person name="Uhlig S."/>
            <person name="Proctor R.H."/>
        </authorList>
    </citation>
    <scope>NUCLEOTIDE SEQUENCE</scope>
    <source>
        <strain evidence="9">NRRL 53441</strain>
    </source>
</reference>
<feature type="transmembrane region" description="Helical" evidence="6">
    <location>
        <begin position="284"/>
        <end position="300"/>
    </location>
</feature>
<dbReference type="AlphaFoldDB" id="A0A8H4JIW6"/>
<evidence type="ECO:0000259" key="8">
    <source>
        <dbReference type="Pfam" id="PF13515"/>
    </source>
</evidence>
<accession>A0A8H4JIW6</accession>
<dbReference type="GO" id="GO:0016020">
    <property type="term" value="C:membrane"/>
    <property type="evidence" value="ECO:0007669"/>
    <property type="project" value="UniProtKB-SubCell"/>
</dbReference>
<comment type="caution">
    <text evidence="9">The sequence shown here is derived from an EMBL/GenBank/DDBJ whole genome shotgun (WGS) entry which is preliminary data.</text>
</comment>
<dbReference type="Pfam" id="PF13515">
    <property type="entry name" value="FUSC_2"/>
    <property type="match status" value="1"/>
</dbReference>
<feature type="transmembrane region" description="Helical" evidence="6">
    <location>
        <begin position="254"/>
        <end position="278"/>
    </location>
</feature>
<feature type="domain" description="Integral membrane bound transporter" evidence="8">
    <location>
        <begin position="237"/>
        <end position="365"/>
    </location>
</feature>
<feature type="transmembrane region" description="Helical" evidence="6">
    <location>
        <begin position="344"/>
        <end position="368"/>
    </location>
</feature>
<dbReference type="Proteomes" id="UP000605986">
    <property type="component" value="Unassembled WGS sequence"/>
</dbReference>
<evidence type="ECO:0000256" key="5">
    <source>
        <dbReference type="SAM" id="MobiDB-lite"/>
    </source>
</evidence>
<evidence type="ECO:0000313" key="10">
    <source>
        <dbReference type="Proteomes" id="UP000605986"/>
    </source>
</evidence>
<comment type="subcellular location">
    <subcellularLocation>
        <location evidence="1">Membrane</location>
        <topology evidence="1">Multi-pass membrane protein</topology>
    </subcellularLocation>
</comment>
<protein>
    <submittedName>
        <fullName evidence="9">MFS transporter</fullName>
    </submittedName>
</protein>
<evidence type="ECO:0000256" key="1">
    <source>
        <dbReference type="ARBA" id="ARBA00004141"/>
    </source>
</evidence>
<sequence>MDIFHRVAERRRWNVIEGKLAESAAEENWEKQGWNDVMKQLHTPFQTLVEAIDQELEHTGICLEILPKPKVTRKSTSTESDDVEAHGDAVNPGGQCFGSLVDKKFQEFYSQNGNIAQAWVRDEATDAMPRNQTQLYVALYIQQLMHVAGEALQDLVAFADEKVEDGTMKHKRLIFPTERWLWKWLMSVFKKQDSSVKQNQDILETNNINYGDSFNPKKDLEHLPATNIWQHFGNWLHQRLDWAMITIALPGQSIFGFFCRVGGTCLAMISSLVIWYVVGQKTPGVIVFLWLFIFIEIYFFKFPRYLTAVMITIITQIIIIGYELQVRQLGKAVATESGQPYYPTYLLAPYGLVVVASGSLIAFFWAIFPSPLTDRTWLRQDLSATIYLLAQYFSVIISTVQSQLEGTAGDVESEVSPAYHLLKARRKIFGKVMRLMSSIESHIMWQRWEPNLGGRFPVEKYQEIIKRSGRIMSYLTLMGYALTHPPLIHKTDNPDDGQAGPSDPAADAHDNSWRSALPEAFSGVEPTNHTFLSALALLSNSILAGQSLPPFLFLPQPYEMMLRLIQLPKDDRAIESGPDDNPSLPYRDFSRGRGNLALTTVDLRQEAPDHAVEKRTRHGPQPQSKQVDVASSPGDTKSLDAALELRAYAEFVAMQICSTLVCDDLEGLVRAMSGLVGVVDFSFGVGGRDSRSNEIVEEPPAQRRTTRLVAAMSKKTI</sequence>
<name>A0A8H4JIW6_9HYPO</name>